<keyword evidence="3" id="KW-1185">Reference proteome</keyword>
<keyword evidence="2" id="KW-0378">Hydrolase</keyword>
<comment type="caution">
    <text evidence="2">The sequence shown here is derived from an EMBL/GenBank/DDBJ whole genome shotgun (WGS) entry which is preliminary data.</text>
</comment>
<name>A0ABP4X472_9MICO</name>
<dbReference type="PANTHER" id="PTHR43798">
    <property type="entry name" value="MONOACYLGLYCEROL LIPASE"/>
    <property type="match status" value="1"/>
</dbReference>
<feature type="domain" description="AB hydrolase-1" evidence="1">
    <location>
        <begin position="9"/>
        <end position="239"/>
    </location>
</feature>
<dbReference type="GO" id="GO:0016787">
    <property type="term" value="F:hydrolase activity"/>
    <property type="evidence" value="ECO:0007669"/>
    <property type="project" value="UniProtKB-KW"/>
</dbReference>
<dbReference type="InterPro" id="IPR000073">
    <property type="entry name" value="AB_hydrolase_1"/>
</dbReference>
<accession>A0ABP4X472</accession>
<dbReference type="Pfam" id="PF12697">
    <property type="entry name" value="Abhydrolase_6"/>
    <property type="match status" value="1"/>
</dbReference>
<dbReference type="SUPFAM" id="SSF53474">
    <property type="entry name" value="alpha/beta-Hydrolases"/>
    <property type="match status" value="1"/>
</dbReference>
<sequence length="253" mass="27243">MSETPVSWVHGYTMNSRIWRELWSLIPGRDHVGIDLPLHGVNAGERPPASMSGWAAGVAQEMERNGARDLVGLSFGSSIALQVAVERPDLVDRLVLAAPTLSGVPDDPQARAKYLLLMMQIGHLGPGSALARLWMNDPPPIFAGLRRFPARYDAMAAEISGHRFEELRSGAMSSLARTVQDADVLGRVEAEVLLVVGTEDMPQFRANAELIAATVPHCATLTIPGAGHLPILEEPERCATVLADFFDKVAAPA</sequence>
<organism evidence="2 3">
    <name type="scientific">Nostocoides vanveenii</name>
    <dbReference type="NCBI Taxonomy" id="330835"/>
    <lineage>
        <taxon>Bacteria</taxon>
        <taxon>Bacillati</taxon>
        <taxon>Actinomycetota</taxon>
        <taxon>Actinomycetes</taxon>
        <taxon>Micrococcales</taxon>
        <taxon>Intrasporangiaceae</taxon>
        <taxon>Nostocoides</taxon>
    </lineage>
</organism>
<protein>
    <submittedName>
        <fullName evidence="2">Alpha/beta hydrolase</fullName>
    </submittedName>
</protein>
<dbReference type="InterPro" id="IPR050266">
    <property type="entry name" value="AB_hydrolase_sf"/>
</dbReference>
<dbReference type="Proteomes" id="UP001501475">
    <property type="component" value="Unassembled WGS sequence"/>
</dbReference>
<dbReference type="InterPro" id="IPR029058">
    <property type="entry name" value="AB_hydrolase_fold"/>
</dbReference>
<dbReference type="EMBL" id="BAAAPN010000059">
    <property type="protein sequence ID" value="GAA1769890.1"/>
    <property type="molecule type" value="Genomic_DNA"/>
</dbReference>
<dbReference type="RefSeq" id="WP_344067742.1">
    <property type="nucleotide sequence ID" value="NZ_BAAAPN010000059.1"/>
</dbReference>
<evidence type="ECO:0000313" key="3">
    <source>
        <dbReference type="Proteomes" id="UP001501475"/>
    </source>
</evidence>
<reference evidence="3" key="1">
    <citation type="journal article" date="2019" name="Int. J. Syst. Evol. Microbiol.">
        <title>The Global Catalogue of Microorganisms (GCM) 10K type strain sequencing project: providing services to taxonomists for standard genome sequencing and annotation.</title>
        <authorList>
            <consortium name="The Broad Institute Genomics Platform"/>
            <consortium name="The Broad Institute Genome Sequencing Center for Infectious Disease"/>
            <person name="Wu L."/>
            <person name="Ma J."/>
        </authorList>
    </citation>
    <scope>NUCLEOTIDE SEQUENCE [LARGE SCALE GENOMIC DNA]</scope>
    <source>
        <strain evidence="3">JCM 15591</strain>
    </source>
</reference>
<gene>
    <name evidence="2" type="ORF">GCM10009810_30540</name>
</gene>
<dbReference type="Gene3D" id="3.40.50.1820">
    <property type="entry name" value="alpha/beta hydrolase"/>
    <property type="match status" value="1"/>
</dbReference>
<evidence type="ECO:0000259" key="1">
    <source>
        <dbReference type="Pfam" id="PF12697"/>
    </source>
</evidence>
<proteinExistence type="predicted"/>
<evidence type="ECO:0000313" key="2">
    <source>
        <dbReference type="EMBL" id="GAA1769890.1"/>
    </source>
</evidence>